<reference evidence="2 3" key="1">
    <citation type="journal article" date="2023" name="G3 (Bethesda)">
        <title>A haplotype-resolved chromosome-scale genome for Quercus rubra L. provides insights into the genetics of adaptive traits for red oak species.</title>
        <authorList>
            <person name="Kapoor B."/>
            <person name="Jenkins J."/>
            <person name="Schmutz J."/>
            <person name="Zhebentyayeva T."/>
            <person name="Kuelheim C."/>
            <person name="Coggeshall M."/>
            <person name="Heim C."/>
            <person name="Lasky J.R."/>
            <person name="Leites L."/>
            <person name="Islam-Faridi N."/>
            <person name="Romero-Severson J."/>
            <person name="DeLeo V.L."/>
            <person name="Lucas S.M."/>
            <person name="Lazic D."/>
            <person name="Gailing O."/>
            <person name="Carlson J."/>
            <person name="Staton M."/>
        </authorList>
    </citation>
    <scope>NUCLEOTIDE SEQUENCE [LARGE SCALE GENOMIC DNA]</scope>
    <source>
        <strain evidence="2">Pseudo-F2</strain>
    </source>
</reference>
<feature type="compositionally biased region" description="Acidic residues" evidence="1">
    <location>
        <begin position="398"/>
        <end position="436"/>
    </location>
</feature>
<dbReference type="PANTHER" id="PTHR33621:SF2">
    <property type="entry name" value="RIBOSOMAL L1 DOMAIN-CONTAINING PROTEIN"/>
    <property type="match status" value="1"/>
</dbReference>
<evidence type="ECO:0000256" key="1">
    <source>
        <dbReference type="SAM" id="MobiDB-lite"/>
    </source>
</evidence>
<dbReference type="Proteomes" id="UP001324115">
    <property type="component" value="Unassembled WGS sequence"/>
</dbReference>
<feature type="region of interest" description="Disordered" evidence="1">
    <location>
        <begin position="124"/>
        <end position="166"/>
    </location>
</feature>
<comment type="caution">
    <text evidence="2">The sequence shown here is derived from an EMBL/GenBank/DDBJ whole genome shotgun (WGS) entry which is preliminary data.</text>
</comment>
<feature type="region of interest" description="Disordered" evidence="1">
    <location>
        <begin position="245"/>
        <end position="436"/>
    </location>
</feature>
<dbReference type="EMBL" id="JAXUIC010000009">
    <property type="protein sequence ID" value="KAK4572399.1"/>
    <property type="molecule type" value="Genomic_DNA"/>
</dbReference>
<feature type="compositionally biased region" description="Basic and acidic residues" evidence="1">
    <location>
        <begin position="270"/>
        <end position="304"/>
    </location>
</feature>
<feature type="compositionally biased region" description="Acidic residues" evidence="1">
    <location>
        <begin position="316"/>
        <end position="326"/>
    </location>
</feature>
<accession>A0AAN7IEL6</accession>
<name>A0AAN7IEL6_QUERU</name>
<protein>
    <submittedName>
        <fullName evidence="2">Uncharacterized protein</fullName>
    </submittedName>
</protein>
<organism evidence="2 3">
    <name type="scientific">Quercus rubra</name>
    <name type="common">Northern red oak</name>
    <name type="synonym">Quercus borealis</name>
    <dbReference type="NCBI Taxonomy" id="3512"/>
    <lineage>
        <taxon>Eukaryota</taxon>
        <taxon>Viridiplantae</taxon>
        <taxon>Streptophyta</taxon>
        <taxon>Embryophyta</taxon>
        <taxon>Tracheophyta</taxon>
        <taxon>Spermatophyta</taxon>
        <taxon>Magnoliopsida</taxon>
        <taxon>eudicotyledons</taxon>
        <taxon>Gunneridae</taxon>
        <taxon>Pentapetalae</taxon>
        <taxon>rosids</taxon>
        <taxon>fabids</taxon>
        <taxon>Fagales</taxon>
        <taxon>Fagaceae</taxon>
        <taxon>Quercus</taxon>
    </lineage>
</organism>
<sequence>MVDLKLTFLKVYSVLKSELLEDSAFEWTDDSRQWVELVEGLEEFLNPSDSYLSQSLEKNVNGLPNIPRTAARASTHRKPTKQETESTQPLTRTRRATRGSAAQGIDQENKDVNVLITPALAVPGGRRRVPAASSRRKIETQLREAEEDEKSEAQERSDVVETPVVPSTRRRAPATLALWKLETENSVQRVYSTRHSVRLLAKNLGKMSLVENGKSEPVKIDDLSEEMANSSEISELSVQFEKEMSEANAQTVTEVGSEETNDSEVLSDPKPVESMEMERELKVDNKDMNKSDDESKEDNLKSEIADNSGGVKVSETIDEAGDEGSESDIISSEKLEMAIDAGHETVDEKVTEQDTRSEDSLAVKESNDASAEDMDHDDDHSNCDSESESTTEGKSDSESESATEGESDEEIASDENSSECEENYSDDDAETEEEKDLEAPVLPIGFEKLENNHSGSEGIVAEQSDIQVSVENQAPTMEIYNTEAEEVAMKTSDQSSVETPISMKNMSPDLLISDCEPRLLVMPRIQWPRQKRCMKLWLMFV</sequence>
<dbReference type="AlphaFoldDB" id="A0AAN7IEL6"/>
<gene>
    <name evidence="2" type="ORF">RGQ29_030726</name>
</gene>
<evidence type="ECO:0000313" key="3">
    <source>
        <dbReference type="Proteomes" id="UP001324115"/>
    </source>
</evidence>
<proteinExistence type="predicted"/>
<evidence type="ECO:0000313" key="2">
    <source>
        <dbReference type="EMBL" id="KAK4572399.1"/>
    </source>
</evidence>
<feature type="region of interest" description="Disordered" evidence="1">
    <location>
        <begin position="62"/>
        <end position="106"/>
    </location>
</feature>
<dbReference type="PANTHER" id="PTHR33621">
    <property type="entry name" value="ASPARTIC/GLUTAMIC ACID-RICH PROTEIN"/>
    <property type="match status" value="1"/>
</dbReference>
<feature type="compositionally biased region" description="Basic and acidic residues" evidence="1">
    <location>
        <begin position="331"/>
        <end position="367"/>
    </location>
</feature>
<keyword evidence="3" id="KW-1185">Reference proteome</keyword>